<evidence type="ECO:0000313" key="3">
    <source>
        <dbReference type="Proteomes" id="UP001341840"/>
    </source>
</evidence>
<evidence type="ECO:0000313" key="2">
    <source>
        <dbReference type="EMBL" id="MED6219688.1"/>
    </source>
</evidence>
<organism evidence="2 3">
    <name type="scientific">Stylosanthes scabra</name>
    <dbReference type="NCBI Taxonomy" id="79078"/>
    <lineage>
        <taxon>Eukaryota</taxon>
        <taxon>Viridiplantae</taxon>
        <taxon>Streptophyta</taxon>
        <taxon>Embryophyta</taxon>
        <taxon>Tracheophyta</taxon>
        <taxon>Spermatophyta</taxon>
        <taxon>Magnoliopsida</taxon>
        <taxon>eudicotyledons</taxon>
        <taxon>Gunneridae</taxon>
        <taxon>Pentapetalae</taxon>
        <taxon>rosids</taxon>
        <taxon>fabids</taxon>
        <taxon>Fabales</taxon>
        <taxon>Fabaceae</taxon>
        <taxon>Papilionoideae</taxon>
        <taxon>50 kb inversion clade</taxon>
        <taxon>dalbergioids sensu lato</taxon>
        <taxon>Dalbergieae</taxon>
        <taxon>Pterocarpus clade</taxon>
        <taxon>Stylosanthes</taxon>
    </lineage>
</organism>
<gene>
    <name evidence="2" type="ORF">PIB30_038095</name>
</gene>
<dbReference type="PANTHER" id="PTHR47481">
    <property type="match status" value="1"/>
</dbReference>
<feature type="compositionally biased region" description="Polar residues" evidence="1">
    <location>
        <begin position="52"/>
        <end position="74"/>
    </location>
</feature>
<accession>A0ABU6ZCM3</accession>
<feature type="region of interest" description="Disordered" evidence="1">
    <location>
        <begin position="46"/>
        <end position="91"/>
    </location>
</feature>
<protein>
    <recommendedName>
        <fullName evidence="4">Retrotransposon Copia-like N-terminal domain-containing protein</fullName>
    </recommendedName>
</protein>
<comment type="caution">
    <text evidence="2">The sequence shown here is derived from an EMBL/GenBank/DDBJ whole genome shotgun (WGS) entry which is preliminary data.</text>
</comment>
<sequence length="157" mass="17327">MAFVLANSNNEFKSALAPMTDKLDDKNYSTWRFQALLTVQTLELDDHLDPSKTPSPTLEASPTQSSVTNSPASNTGGAPVTPSPTATAPNPAFREWCQHDLALRTWLAASITKPFQNKILKSQSFYEAWTTIETIHATTSKTRIQSLKSQMRGIKKT</sequence>
<dbReference type="EMBL" id="JASCZI010272055">
    <property type="protein sequence ID" value="MED6219688.1"/>
    <property type="molecule type" value="Genomic_DNA"/>
</dbReference>
<reference evidence="2 3" key="1">
    <citation type="journal article" date="2023" name="Plants (Basel)">
        <title>Bridging the Gap: Combining Genomics and Transcriptomics Approaches to Understand Stylosanthes scabra, an Orphan Legume from the Brazilian Caatinga.</title>
        <authorList>
            <person name="Ferreira-Neto J.R.C."/>
            <person name="da Silva M.D."/>
            <person name="Binneck E."/>
            <person name="de Melo N.F."/>
            <person name="da Silva R.H."/>
            <person name="de Melo A.L.T.M."/>
            <person name="Pandolfi V."/>
            <person name="Bustamante F.O."/>
            <person name="Brasileiro-Vidal A.C."/>
            <person name="Benko-Iseppon A.M."/>
        </authorList>
    </citation>
    <scope>NUCLEOTIDE SEQUENCE [LARGE SCALE GENOMIC DNA]</scope>
    <source>
        <tissue evidence="2">Leaves</tissue>
    </source>
</reference>
<proteinExistence type="predicted"/>
<evidence type="ECO:0000256" key="1">
    <source>
        <dbReference type="SAM" id="MobiDB-lite"/>
    </source>
</evidence>
<evidence type="ECO:0008006" key="4">
    <source>
        <dbReference type="Google" id="ProtNLM"/>
    </source>
</evidence>
<keyword evidence="3" id="KW-1185">Reference proteome</keyword>
<feature type="compositionally biased region" description="Low complexity" evidence="1">
    <location>
        <begin position="75"/>
        <end position="91"/>
    </location>
</feature>
<name>A0ABU6ZCM3_9FABA</name>
<dbReference type="PANTHER" id="PTHR47481:SF14">
    <property type="entry name" value="RETROTRANSPOSON COPIA-LIKE N-TERMINAL DOMAIN-CONTAINING PROTEIN"/>
    <property type="match status" value="1"/>
</dbReference>
<dbReference type="Proteomes" id="UP001341840">
    <property type="component" value="Unassembled WGS sequence"/>
</dbReference>